<evidence type="ECO:0000259" key="6">
    <source>
        <dbReference type="PROSITE" id="PS51005"/>
    </source>
</evidence>
<accession>A0A921QDP7</accession>
<proteinExistence type="predicted"/>
<evidence type="ECO:0000256" key="5">
    <source>
        <dbReference type="SAM" id="MobiDB-lite"/>
    </source>
</evidence>
<sequence>MMTTPAPPALGQEIFSRGFRFRPTPQEAVVYYLPRLISGEPLHEVVRSVIHHADDVYDCKPADLARRFRPMPRTGDRFFFTVVNKGVRAAAGPGSSSWAAQTTTGIKDDEGVQIGELRKLRYKKDGVLMDWLMDEYSSCGAGGDDKQQQQFVFCKVYVSPRAAPTSLAHQESAAFFALPPLPPAAVIAQPAVKRTVPPAMQAAMPPCAKRTAPPPLQDAMPPCAKRMRGPVLQPAPQPPAPPARIRSPFTAVQKFYSAPPQPCAPLRGSPAPKPPTPPAPIRSPLTAVQQKLYSAPPQRCAPLRGSPAPQPPVPPAPIRSPLTAVQQKLYFAPPQPCAPLRGSPAPKPQAPPAPIRSPLTAAQKLYFGPPQPQPCAPLRGSPAPPSVTQTQPSPAPIQTPAPPPVPTRPVVEPRRSPMPAPPRPPKQQVPLPTPPAVRACHMPRQALAPAPCRPQQVSVQSKQRKILDPFEAAIQAEEQTVAAAPHPPPSKQFVAAAPALQDDDDDDDDFDLVKDLENAMSAAESEEQTVAAALQGEDEDDWDDLAKALELEE</sequence>
<reference evidence="7" key="2">
    <citation type="submission" date="2020-10" db="EMBL/GenBank/DDBJ databases">
        <authorList>
            <person name="Cooper E.A."/>
            <person name="Brenton Z.W."/>
            <person name="Flinn B.S."/>
            <person name="Jenkins J."/>
            <person name="Shu S."/>
            <person name="Flowers D."/>
            <person name="Luo F."/>
            <person name="Wang Y."/>
            <person name="Xia P."/>
            <person name="Barry K."/>
            <person name="Daum C."/>
            <person name="Lipzen A."/>
            <person name="Yoshinaga Y."/>
            <person name="Schmutz J."/>
            <person name="Saski C."/>
            <person name="Vermerris W."/>
            <person name="Kresovich S."/>
        </authorList>
    </citation>
    <scope>NUCLEOTIDE SEQUENCE</scope>
</reference>
<evidence type="ECO:0000256" key="1">
    <source>
        <dbReference type="ARBA" id="ARBA00023015"/>
    </source>
</evidence>
<feature type="domain" description="NAC" evidence="6">
    <location>
        <begin position="15"/>
        <end position="159"/>
    </location>
</feature>
<feature type="region of interest" description="Disordered" evidence="5">
    <location>
        <begin position="333"/>
        <end position="437"/>
    </location>
</feature>
<dbReference type="Proteomes" id="UP000807115">
    <property type="component" value="Chromosome 8"/>
</dbReference>
<name>A0A921QDP7_SORBI</name>
<dbReference type="GO" id="GO:0006355">
    <property type="term" value="P:regulation of DNA-templated transcription"/>
    <property type="evidence" value="ECO:0007669"/>
    <property type="project" value="InterPro"/>
</dbReference>
<keyword evidence="4" id="KW-0539">Nucleus</keyword>
<evidence type="ECO:0000256" key="4">
    <source>
        <dbReference type="ARBA" id="ARBA00023242"/>
    </source>
</evidence>
<keyword evidence="3" id="KW-0804">Transcription</keyword>
<protein>
    <recommendedName>
        <fullName evidence="6">NAC domain-containing protein</fullName>
    </recommendedName>
</protein>
<dbReference type="GO" id="GO:0003677">
    <property type="term" value="F:DNA binding"/>
    <property type="evidence" value="ECO:0007669"/>
    <property type="project" value="UniProtKB-KW"/>
</dbReference>
<evidence type="ECO:0000256" key="3">
    <source>
        <dbReference type="ARBA" id="ARBA00023163"/>
    </source>
</evidence>
<dbReference type="Pfam" id="PF02365">
    <property type="entry name" value="NAM"/>
    <property type="match status" value="1"/>
</dbReference>
<evidence type="ECO:0000313" key="8">
    <source>
        <dbReference type="Proteomes" id="UP000807115"/>
    </source>
</evidence>
<dbReference type="EMBL" id="CM027687">
    <property type="protein sequence ID" value="KAG0519818.1"/>
    <property type="molecule type" value="Genomic_DNA"/>
</dbReference>
<evidence type="ECO:0000256" key="2">
    <source>
        <dbReference type="ARBA" id="ARBA00023125"/>
    </source>
</evidence>
<dbReference type="AlphaFoldDB" id="A0A921QDP7"/>
<feature type="compositionally biased region" description="Pro residues" evidence="5">
    <location>
        <begin position="416"/>
        <end position="435"/>
    </location>
</feature>
<feature type="region of interest" description="Disordered" evidence="5">
    <location>
        <begin position="521"/>
        <end position="540"/>
    </location>
</feature>
<gene>
    <name evidence="7" type="ORF">BDA96_08G019200</name>
</gene>
<dbReference type="PROSITE" id="PS51005">
    <property type="entry name" value="NAC"/>
    <property type="match status" value="1"/>
</dbReference>
<comment type="caution">
    <text evidence="7">The sequence shown here is derived from an EMBL/GenBank/DDBJ whole genome shotgun (WGS) entry which is preliminary data.</text>
</comment>
<feature type="compositionally biased region" description="Pro residues" evidence="5">
    <location>
        <begin position="271"/>
        <end position="281"/>
    </location>
</feature>
<feature type="compositionally biased region" description="Pro residues" evidence="5">
    <location>
        <begin position="393"/>
        <end position="407"/>
    </location>
</feature>
<organism evidence="7 8">
    <name type="scientific">Sorghum bicolor</name>
    <name type="common">Sorghum</name>
    <name type="synonym">Sorghum vulgare</name>
    <dbReference type="NCBI Taxonomy" id="4558"/>
    <lineage>
        <taxon>Eukaryota</taxon>
        <taxon>Viridiplantae</taxon>
        <taxon>Streptophyta</taxon>
        <taxon>Embryophyta</taxon>
        <taxon>Tracheophyta</taxon>
        <taxon>Spermatophyta</taxon>
        <taxon>Magnoliopsida</taxon>
        <taxon>Liliopsida</taxon>
        <taxon>Poales</taxon>
        <taxon>Poaceae</taxon>
        <taxon>PACMAD clade</taxon>
        <taxon>Panicoideae</taxon>
        <taxon>Andropogonodae</taxon>
        <taxon>Andropogoneae</taxon>
        <taxon>Sorghinae</taxon>
        <taxon>Sorghum</taxon>
    </lineage>
</organism>
<feature type="compositionally biased region" description="Pro residues" evidence="5">
    <location>
        <begin position="345"/>
        <end position="355"/>
    </location>
</feature>
<dbReference type="InterPro" id="IPR036093">
    <property type="entry name" value="NAC_dom_sf"/>
</dbReference>
<dbReference type="Gene3D" id="2.170.150.80">
    <property type="entry name" value="NAC domain"/>
    <property type="match status" value="1"/>
</dbReference>
<dbReference type="SUPFAM" id="SSF101941">
    <property type="entry name" value="NAC domain"/>
    <property type="match status" value="1"/>
</dbReference>
<dbReference type="PANTHER" id="PTHR31719">
    <property type="entry name" value="NAC TRANSCRIPTION FACTOR 56"/>
    <property type="match status" value="1"/>
</dbReference>
<feature type="compositionally biased region" description="Pro residues" evidence="5">
    <location>
        <begin position="308"/>
        <end position="318"/>
    </location>
</feature>
<evidence type="ECO:0000313" key="7">
    <source>
        <dbReference type="EMBL" id="KAG0519818.1"/>
    </source>
</evidence>
<dbReference type="PANTHER" id="PTHR31719:SF243">
    <property type="entry name" value="NAC DOMAIN-CONTAINING PROTEIN"/>
    <property type="match status" value="1"/>
</dbReference>
<feature type="region of interest" description="Disordered" evidence="5">
    <location>
        <begin position="260"/>
        <end position="319"/>
    </location>
</feature>
<reference evidence="7" key="1">
    <citation type="journal article" date="2019" name="BMC Genomics">
        <title>A new reference genome for Sorghum bicolor reveals high levels of sequence similarity between sweet and grain genotypes: implications for the genetics of sugar metabolism.</title>
        <authorList>
            <person name="Cooper E.A."/>
            <person name="Brenton Z.W."/>
            <person name="Flinn B.S."/>
            <person name="Jenkins J."/>
            <person name="Shu S."/>
            <person name="Flowers D."/>
            <person name="Luo F."/>
            <person name="Wang Y."/>
            <person name="Xia P."/>
            <person name="Barry K."/>
            <person name="Daum C."/>
            <person name="Lipzen A."/>
            <person name="Yoshinaga Y."/>
            <person name="Schmutz J."/>
            <person name="Saski C."/>
            <person name="Vermerris W."/>
            <person name="Kresovich S."/>
        </authorList>
    </citation>
    <scope>NUCLEOTIDE SEQUENCE</scope>
</reference>
<dbReference type="InterPro" id="IPR003441">
    <property type="entry name" value="NAC-dom"/>
</dbReference>
<keyword evidence="2" id="KW-0238">DNA-binding</keyword>
<keyword evidence="1" id="KW-0805">Transcription regulation</keyword>